<protein>
    <recommendedName>
        <fullName evidence="4">Protein HRI1</fullName>
    </recommendedName>
</protein>
<dbReference type="GO" id="GO:0005634">
    <property type="term" value="C:nucleus"/>
    <property type="evidence" value="ECO:0007669"/>
    <property type="project" value="UniProtKB-SubCell"/>
</dbReference>
<dbReference type="Pfam" id="PF16815">
    <property type="entry name" value="HRI1"/>
    <property type="match status" value="1"/>
</dbReference>
<evidence type="ECO:0000256" key="3">
    <source>
        <dbReference type="ARBA" id="ARBA00005229"/>
    </source>
</evidence>
<dbReference type="STRING" id="1531966.A0A0A1TCN4"/>
<sequence length="229" mass="25411">MGTISHRKFIRWLPDEASEPTSTLVLTSRDNRFVDIRVLLNDDGCMDSRCKGSTSIDCLDWAIGGTVSSTINDSGIRRAKFSHWINSRSKDADGVADEGDMYEQADGTTLEKGSMVNPETGQDTAYEESWLDIEVAVNDDKKSCFVAKLDGKDCRGMVVMLDGLCQGVMRRGDHVAAERWEKKNGAWTRSVQVGQGDLVCESLITDEEQFAVGHKIMSKEGTWQIVEAY</sequence>
<dbReference type="Proteomes" id="UP000039046">
    <property type="component" value="Unassembled WGS sequence"/>
</dbReference>
<organism evidence="7 8">
    <name type="scientific">[Torrubiella] hemipterigena</name>
    <dbReference type="NCBI Taxonomy" id="1531966"/>
    <lineage>
        <taxon>Eukaryota</taxon>
        <taxon>Fungi</taxon>
        <taxon>Dikarya</taxon>
        <taxon>Ascomycota</taxon>
        <taxon>Pezizomycotina</taxon>
        <taxon>Sordariomycetes</taxon>
        <taxon>Hypocreomycetidae</taxon>
        <taxon>Hypocreales</taxon>
        <taxon>Clavicipitaceae</taxon>
        <taxon>Clavicipitaceae incertae sedis</taxon>
        <taxon>'Torrubiella' clade</taxon>
    </lineage>
</organism>
<evidence type="ECO:0000313" key="7">
    <source>
        <dbReference type="EMBL" id="CEJ92549.1"/>
    </source>
</evidence>
<evidence type="ECO:0000256" key="5">
    <source>
        <dbReference type="ARBA" id="ARBA00022490"/>
    </source>
</evidence>
<gene>
    <name evidence="7" type="ORF">VHEMI08195</name>
</gene>
<evidence type="ECO:0000256" key="2">
    <source>
        <dbReference type="ARBA" id="ARBA00004496"/>
    </source>
</evidence>
<dbReference type="InterPro" id="IPR043047">
    <property type="entry name" value="Hri1_N_sf"/>
</dbReference>
<accession>A0A0A1TCN4</accession>
<dbReference type="Gene3D" id="2.40.128.320">
    <property type="entry name" value="Protein HRI1, N-terminal domain"/>
    <property type="match status" value="1"/>
</dbReference>
<dbReference type="AlphaFoldDB" id="A0A0A1TCN4"/>
<keyword evidence="5" id="KW-0963">Cytoplasm</keyword>
<evidence type="ECO:0000256" key="1">
    <source>
        <dbReference type="ARBA" id="ARBA00004123"/>
    </source>
</evidence>
<evidence type="ECO:0000313" key="8">
    <source>
        <dbReference type="Proteomes" id="UP000039046"/>
    </source>
</evidence>
<dbReference type="InterPro" id="IPR038744">
    <property type="entry name" value="Hri1_N"/>
</dbReference>
<reference evidence="7 8" key="1">
    <citation type="journal article" date="2015" name="Genome Announc.">
        <title>Draft Genome Sequence and Gene Annotation of the Entomopathogenic Fungus Verticillium hemipterigenum.</title>
        <authorList>
            <person name="Horn F."/>
            <person name="Habel A."/>
            <person name="Scharf D.H."/>
            <person name="Dworschak J."/>
            <person name="Brakhage A.A."/>
            <person name="Guthke R."/>
            <person name="Hertweck C."/>
            <person name="Linde J."/>
        </authorList>
    </citation>
    <scope>NUCLEOTIDE SEQUENCE [LARGE SCALE GENOMIC DNA]</scope>
</reference>
<comment type="subcellular location">
    <subcellularLocation>
        <location evidence="2">Cytoplasm</location>
    </subcellularLocation>
    <subcellularLocation>
        <location evidence="1">Nucleus</location>
    </subcellularLocation>
</comment>
<dbReference type="InterPro" id="IPR031818">
    <property type="entry name" value="Hri1"/>
</dbReference>
<dbReference type="CDD" id="cd11692">
    <property type="entry name" value="HRI1_N_like"/>
    <property type="match status" value="1"/>
</dbReference>
<proteinExistence type="inferred from homology"/>
<evidence type="ECO:0000256" key="6">
    <source>
        <dbReference type="ARBA" id="ARBA00023242"/>
    </source>
</evidence>
<keyword evidence="8" id="KW-1185">Reference proteome</keyword>
<dbReference type="GO" id="GO:0005737">
    <property type="term" value="C:cytoplasm"/>
    <property type="evidence" value="ECO:0007669"/>
    <property type="project" value="UniProtKB-SubCell"/>
</dbReference>
<name>A0A0A1TCN4_9HYPO</name>
<dbReference type="HOGENOM" id="CLU_060351_1_0_1"/>
<keyword evidence="6" id="KW-0539">Nucleus</keyword>
<dbReference type="EMBL" id="CDHN01000004">
    <property type="protein sequence ID" value="CEJ92549.1"/>
    <property type="molecule type" value="Genomic_DNA"/>
</dbReference>
<evidence type="ECO:0000256" key="4">
    <source>
        <dbReference type="ARBA" id="ARBA00017063"/>
    </source>
</evidence>
<comment type="similarity">
    <text evidence="3">Belongs to the HRI1 family.</text>
</comment>